<evidence type="ECO:0000256" key="9">
    <source>
        <dbReference type="HAMAP-Rule" id="MF_00135"/>
    </source>
</evidence>
<dbReference type="InterPro" id="IPR013785">
    <property type="entry name" value="Aldolase_TIM"/>
</dbReference>
<evidence type="ECO:0000256" key="4">
    <source>
        <dbReference type="ARBA" id="ARBA00022272"/>
    </source>
</evidence>
<comment type="pathway">
    <text evidence="2 9">Amino-acid biosynthesis; L-tryptophan biosynthesis; L-tryptophan from chorismate: step 3/5.</text>
</comment>
<dbReference type="Gene3D" id="3.20.20.70">
    <property type="entry name" value="Aldolase class I"/>
    <property type="match status" value="1"/>
</dbReference>
<dbReference type="AlphaFoldDB" id="A0AAW3JQ59"/>
<dbReference type="CDD" id="cd00405">
    <property type="entry name" value="PRAI"/>
    <property type="match status" value="1"/>
</dbReference>
<dbReference type="InterPro" id="IPR044643">
    <property type="entry name" value="TrpF_fam"/>
</dbReference>
<comment type="similarity">
    <text evidence="9">Belongs to the TrpF family.</text>
</comment>
<evidence type="ECO:0000256" key="5">
    <source>
        <dbReference type="ARBA" id="ARBA00022605"/>
    </source>
</evidence>
<dbReference type="GO" id="GO:0000162">
    <property type="term" value="P:L-tryptophan biosynthetic process"/>
    <property type="evidence" value="ECO:0007669"/>
    <property type="project" value="UniProtKB-UniRule"/>
</dbReference>
<reference evidence="11 12" key="1">
    <citation type="submission" date="2015-10" db="EMBL/GenBank/DDBJ databases">
        <title>Butyribacter intestini gen. nov., sp. nov., a butyric acid-producing bacterium of the family Lachnospiraceae isolated from the human faeces.</title>
        <authorList>
            <person name="Zou Y."/>
            <person name="Xue W."/>
            <person name="Luo G."/>
            <person name="Lv M."/>
        </authorList>
    </citation>
    <scope>NUCLEOTIDE SEQUENCE [LARGE SCALE GENOMIC DNA]</scope>
    <source>
        <strain evidence="11 12">TF01-11</strain>
    </source>
</reference>
<evidence type="ECO:0000256" key="1">
    <source>
        <dbReference type="ARBA" id="ARBA00001164"/>
    </source>
</evidence>
<dbReference type="HAMAP" id="MF_00135">
    <property type="entry name" value="PRAI"/>
    <property type="match status" value="1"/>
</dbReference>
<feature type="domain" description="N-(5'phosphoribosyl) anthranilate isomerase (PRAI)" evidence="10">
    <location>
        <begin position="9"/>
        <end position="202"/>
    </location>
</feature>
<dbReference type="GO" id="GO:0004640">
    <property type="term" value="F:phosphoribosylanthranilate isomerase activity"/>
    <property type="evidence" value="ECO:0007669"/>
    <property type="project" value="UniProtKB-UniRule"/>
</dbReference>
<organism evidence="11 12">
    <name type="scientific">Butyribacter intestini</name>
    <dbReference type="NCBI Taxonomy" id="1703332"/>
    <lineage>
        <taxon>Bacteria</taxon>
        <taxon>Bacillati</taxon>
        <taxon>Bacillota</taxon>
        <taxon>Clostridia</taxon>
        <taxon>Lachnospirales</taxon>
        <taxon>Lachnospiraceae</taxon>
        <taxon>Butyribacter</taxon>
    </lineage>
</organism>
<name>A0AAW3JQ59_9FIRM</name>
<dbReference type="PANTHER" id="PTHR42894:SF1">
    <property type="entry name" value="N-(5'-PHOSPHORIBOSYL)ANTHRANILATE ISOMERASE"/>
    <property type="match status" value="1"/>
</dbReference>
<dbReference type="EC" id="5.3.1.24" evidence="3 9"/>
<sequence length="210" mass="23492">MKDNRAVLVKVCGLTDTVEADYLNKNKVDFAGFVLFFPKSKRNISIEKAEQIMAELDENIKKVAVIVSPDESEIQQINGSGFDYVQIHGEIKDRLLEQISKPVFKAFNIKDIKNIHKYQNNAKIVGYVFDAAVPGSGKVFDWSILNDIKRDAKTFILAGGLNDSNVREAVKLVNPDVVDVSSGVEYDSGSGKDPEKIKQFIRQLEINNKI</sequence>
<dbReference type="PANTHER" id="PTHR42894">
    <property type="entry name" value="N-(5'-PHOSPHORIBOSYL)ANTHRANILATE ISOMERASE"/>
    <property type="match status" value="1"/>
</dbReference>
<dbReference type="Proteomes" id="UP000050833">
    <property type="component" value="Unassembled WGS sequence"/>
</dbReference>
<dbReference type="SUPFAM" id="SSF51366">
    <property type="entry name" value="Ribulose-phoshate binding barrel"/>
    <property type="match status" value="1"/>
</dbReference>
<keyword evidence="6 9" id="KW-0822">Tryptophan biosynthesis</keyword>
<keyword evidence="12" id="KW-1185">Reference proteome</keyword>
<evidence type="ECO:0000259" key="10">
    <source>
        <dbReference type="Pfam" id="PF00697"/>
    </source>
</evidence>
<evidence type="ECO:0000256" key="8">
    <source>
        <dbReference type="ARBA" id="ARBA00023235"/>
    </source>
</evidence>
<dbReference type="EMBL" id="LLKB01000005">
    <property type="protein sequence ID" value="KQC84901.1"/>
    <property type="molecule type" value="Genomic_DNA"/>
</dbReference>
<comment type="catalytic activity">
    <reaction evidence="1 9">
        <text>N-(5-phospho-beta-D-ribosyl)anthranilate = 1-(2-carboxyphenylamino)-1-deoxy-D-ribulose 5-phosphate</text>
        <dbReference type="Rhea" id="RHEA:21540"/>
        <dbReference type="ChEBI" id="CHEBI:18277"/>
        <dbReference type="ChEBI" id="CHEBI:58613"/>
        <dbReference type="EC" id="5.3.1.24"/>
    </reaction>
</comment>
<gene>
    <name evidence="9" type="primary">trpF</name>
    <name evidence="11" type="ORF">APZ18_09285</name>
</gene>
<dbReference type="InterPro" id="IPR001240">
    <property type="entry name" value="PRAI_dom"/>
</dbReference>
<proteinExistence type="inferred from homology"/>
<dbReference type="InterPro" id="IPR011060">
    <property type="entry name" value="RibuloseP-bd_barrel"/>
</dbReference>
<comment type="caution">
    <text evidence="11">The sequence shown here is derived from an EMBL/GenBank/DDBJ whole genome shotgun (WGS) entry which is preliminary data.</text>
</comment>
<dbReference type="Pfam" id="PF00697">
    <property type="entry name" value="PRAI"/>
    <property type="match status" value="1"/>
</dbReference>
<dbReference type="RefSeq" id="WP_055944146.1">
    <property type="nucleotide sequence ID" value="NZ_JAQDDZ010000008.1"/>
</dbReference>
<keyword evidence="5 9" id="KW-0028">Amino-acid biosynthesis</keyword>
<evidence type="ECO:0000256" key="7">
    <source>
        <dbReference type="ARBA" id="ARBA00023141"/>
    </source>
</evidence>
<evidence type="ECO:0000313" key="12">
    <source>
        <dbReference type="Proteomes" id="UP000050833"/>
    </source>
</evidence>
<evidence type="ECO:0000256" key="6">
    <source>
        <dbReference type="ARBA" id="ARBA00022822"/>
    </source>
</evidence>
<protein>
    <recommendedName>
        <fullName evidence="4 9">N-(5'-phosphoribosyl)anthranilate isomerase</fullName>
        <shortName evidence="9">PRAI</shortName>
        <ecNumber evidence="3 9">5.3.1.24</ecNumber>
    </recommendedName>
</protein>
<evidence type="ECO:0000256" key="3">
    <source>
        <dbReference type="ARBA" id="ARBA00012572"/>
    </source>
</evidence>
<keyword evidence="7 9" id="KW-0057">Aromatic amino acid biosynthesis</keyword>
<keyword evidence="8 9" id="KW-0413">Isomerase</keyword>
<evidence type="ECO:0000256" key="2">
    <source>
        <dbReference type="ARBA" id="ARBA00004664"/>
    </source>
</evidence>
<evidence type="ECO:0000313" key="11">
    <source>
        <dbReference type="EMBL" id="KQC84901.1"/>
    </source>
</evidence>
<accession>A0AAW3JQ59</accession>